<sequence>MDNSPSPSPYFLSTPHRTLHLHIQQFPQSNSHPIHPFVQVAPKPPLAFHSPVLDLTAPTAPSSHPFHLGFSDNLLSTDHCRAPSSSQSVPGELGLRHYLPTGQKGDCCPGTPDQNSMNPWPLPAGTGRPPGVTAGRPWPKGAGLTPQVFLPGGDAQSYNGFSLKHTDGGPNFSPDGEAFNPVAAAVPITIAGHTPRLRDRPRDLAVYLSGSESDSGLEPDDERSIVRRDTRQDQWTSISAASPRAKSPDVALSRRSASFLVAEEINLGSTPLPSDLDCPSRVTRTARSSSRKPKMHQCQTCKKWFPRPSGLATHMNVHSGAKPFTCPVQSCNKKFAVRSNAKRHLRTHGIMPTPDMSFISTPVEDSDAAAVPEAACWIPRTLKERNMKLDDLDTCPIIISDVSLVRPSTYMWGGEVVYEERDSFADAPIAPYHPAYWRCLPGPAPTVAAACVSPTS</sequence>
<name>A0ACC0U6L7_9AGAM</name>
<gene>
    <name evidence="1" type="ORF">F5148DRAFT_1209495</name>
</gene>
<accession>A0ACC0U6L7</accession>
<proteinExistence type="predicted"/>
<organism evidence="1 2">
    <name type="scientific">Russula earlei</name>
    <dbReference type="NCBI Taxonomy" id="71964"/>
    <lineage>
        <taxon>Eukaryota</taxon>
        <taxon>Fungi</taxon>
        <taxon>Dikarya</taxon>
        <taxon>Basidiomycota</taxon>
        <taxon>Agaricomycotina</taxon>
        <taxon>Agaricomycetes</taxon>
        <taxon>Russulales</taxon>
        <taxon>Russulaceae</taxon>
        <taxon>Russula</taxon>
    </lineage>
</organism>
<dbReference type="EMBL" id="JAGFNK010000148">
    <property type="protein sequence ID" value="KAI9464762.1"/>
    <property type="molecule type" value="Genomic_DNA"/>
</dbReference>
<reference evidence="1" key="1">
    <citation type="submission" date="2021-03" db="EMBL/GenBank/DDBJ databases">
        <title>Evolutionary priming and transition to the ectomycorrhizal habit in an iconic lineage of mushroom-forming fungi: is preadaptation a requirement?</title>
        <authorList>
            <consortium name="DOE Joint Genome Institute"/>
            <person name="Looney B.P."/>
            <person name="Miyauchi S."/>
            <person name="Morin E."/>
            <person name="Drula E."/>
            <person name="Courty P.E."/>
            <person name="Chicoki N."/>
            <person name="Fauchery L."/>
            <person name="Kohler A."/>
            <person name="Kuo A."/>
            <person name="LaButti K."/>
            <person name="Pangilinan J."/>
            <person name="Lipzen A."/>
            <person name="Riley R."/>
            <person name="Andreopoulos W."/>
            <person name="He G."/>
            <person name="Johnson J."/>
            <person name="Barry K.W."/>
            <person name="Grigoriev I.V."/>
            <person name="Nagy L."/>
            <person name="Hibbett D."/>
            <person name="Henrissat B."/>
            <person name="Matheny P.B."/>
            <person name="Labbe J."/>
            <person name="Martin A.F."/>
        </authorList>
    </citation>
    <scope>NUCLEOTIDE SEQUENCE</scope>
    <source>
        <strain evidence="1">BPL698</strain>
    </source>
</reference>
<protein>
    <submittedName>
        <fullName evidence="1">Uncharacterized protein</fullName>
    </submittedName>
</protein>
<evidence type="ECO:0000313" key="1">
    <source>
        <dbReference type="EMBL" id="KAI9464762.1"/>
    </source>
</evidence>
<evidence type="ECO:0000313" key="2">
    <source>
        <dbReference type="Proteomes" id="UP001207468"/>
    </source>
</evidence>
<keyword evidence="2" id="KW-1185">Reference proteome</keyword>
<comment type="caution">
    <text evidence="1">The sequence shown here is derived from an EMBL/GenBank/DDBJ whole genome shotgun (WGS) entry which is preliminary data.</text>
</comment>
<dbReference type="Proteomes" id="UP001207468">
    <property type="component" value="Unassembled WGS sequence"/>
</dbReference>